<dbReference type="GO" id="GO:0005506">
    <property type="term" value="F:iron ion binding"/>
    <property type="evidence" value="ECO:0007669"/>
    <property type="project" value="UniProtKB-UniRule"/>
</dbReference>
<evidence type="ECO:0000256" key="1">
    <source>
        <dbReference type="ARBA" id="ARBA00000428"/>
    </source>
</evidence>
<protein>
    <recommendedName>
        <fullName evidence="11">Acireductone dioxygenase</fullName>
    </recommendedName>
    <alternativeName>
        <fullName evidence="11">Acireductone dioxygenase (Fe(2+)-requiring)</fullName>
        <shortName evidence="11">ARD'</shortName>
        <shortName evidence="11">Fe-ARD</shortName>
        <ecNumber evidence="11">1.13.11.54</ecNumber>
    </alternativeName>
    <alternativeName>
        <fullName evidence="11">Acireductone dioxygenase (Ni(2+)-requiring)</fullName>
        <shortName evidence="11">ARD</shortName>
        <shortName evidence="11">Ni-ARD</shortName>
        <ecNumber evidence="11">1.13.11.53</ecNumber>
    </alternativeName>
</protein>
<dbReference type="eggNOG" id="KOG2107">
    <property type="taxonomic scope" value="Eukaryota"/>
</dbReference>
<dbReference type="Pfam" id="PF03079">
    <property type="entry name" value="ARD"/>
    <property type="match status" value="1"/>
</dbReference>
<dbReference type="Proteomes" id="UP000053201">
    <property type="component" value="Unassembled WGS sequence"/>
</dbReference>
<dbReference type="InParanoid" id="A0A0L0H7G1"/>
<comment type="subcellular location">
    <subcellularLocation>
        <location evidence="11">Cytoplasm</location>
    </subcellularLocation>
    <subcellularLocation>
        <location evidence="11">Nucleus</location>
    </subcellularLocation>
</comment>
<evidence type="ECO:0000256" key="6">
    <source>
        <dbReference type="ARBA" id="ARBA00022964"/>
    </source>
</evidence>
<organism evidence="12 13">
    <name type="scientific">Spizellomyces punctatus (strain DAOM BR117)</name>
    <dbReference type="NCBI Taxonomy" id="645134"/>
    <lineage>
        <taxon>Eukaryota</taxon>
        <taxon>Fungi</taxon>
        <taxon>Fungi incertae sedis</taxon>
        <taxon>Chytridiomycota</taxon>
        <taxon>Chytridiomycota incertae sedis</taxon>
        <taxon>Chytridiomycetes</taxon>
        <taxon>Spizellomycetales</taxon>
        <taxon>Spizellomycetaceae</taxon>
        <taxon>Spizellomyces</taxon>
    </lineage>
</organism>
<comment type="catalytic activity">
    <reaction evidence="1 11">
        <text>1,2-dihydroxy-5-(methylsulfanyl)pent-1-en-3-one + O2 = 4-methylsulfanyl-2-oxobutanoate + formate + 2 H(+)</text>
        <dbReference type="Rhea" id="RHEA:24504"/>
        <dbReference type="ChEBI" id="CHEBI:15378"/>
        <dbReference type="ChEBI" id="CHEBI:15379"/>
        <dbReference type="ChEBI" id="CHEBI:15740"/>
        <dbReference type="ChEBI" id="CHEBI:16723"/>
        <dbReference type="ChEBI" id="CHEBI:49252"/>
        <dbReference type="EC" id="1.13.11.54"/>
    </reaction>
</comment>
<dbReference type="GO" id="GO:0005634">
    <property type="term" value="C:nucleus"/>
    <property type="evidence" value="ECO:0007669"/>
    <property type="project" value="UniProtKB-SubCell"/>
</dbReference>
<feature type="binding site" evidence="11">
    <location>
        <position position="91"/>
    </location>
    <ligand>
        <name>Fe(2+)</name>
        <dbReference type="ChEBI" id="CHEBI:29033"/>
        <note>for iron-dependent acireductone dioxygenase activity</note>
    </ligand>
</feature>
<accession>A0A0L0H7G1</accession>
<comment type="cofactor">
    <cofactor evidence="11">
        <name>Fe(2+)</name>
        <dbReference type="ChEBI" id="CHEBI:29033"/>
    </cofactor>
    <cofactor evidence="11">
        <name>Ni(2+)</name>
        <dbReference type="ChEBI" id="CHEBI:49786"/>
    </cofactor>
    <text evidence="11">Binds either 1 Fe or Ni cation per monomer. Iron-binding promotes an acireductone dioxygenase reaction producing 2-keto-4-methylthiobutyrate, while nickel-binding promotes an acireductone dioxygenase reaction producing 3-(methylsulfanyl)propanoate.</text>
</comment>
<evidence type="ECO:0000256" key="8">
    <source>
        <dbReference type="ARBA" id="ARBA00023004"/>
    </source>
</evidence>
<dbReference type="EMBL" id="KQ257466">
    <property type="protein sequence ID" value="KNC96904.1"/>
    <property type="molecule type" value="Genomic_DNA"/>
</dbReference>
<comment type="pathway">
    <text evidence="11">Amino-acid biosynthesis; L-methionine biosynthesis via salvage pathway; L-methionine from S-methyl-5-thio-alpha-D-ribose 1-phosphate: step 5/6.</text>
</comment>
<evidence type="ECO:0000256" key="9">
    <source>
        <dbReference type="ARBA" id="ARBA00023167"/>
    </source>
</evidence>
<feature type="binding site" evidence="11">
    <location>
        <position position="91"/>
    </location>
    <ligand>
        <name>Ni(2+)</name>
        <dbReference type="ChEBI" id="CHEBI:49786"/>
        <note>for nickel-dependent acireductone dioxygenase activity</note>
    </ligand>
</feature>
<keyword evidence="5 11" id="KW-0479">Metal-binding</keyword>
<dbReference type="RefSeq" id="XP_016604944.1">
    <property type="nucleotide sequence ID" value="XM_016755888.1"/>
</dbReference>
<name>A0A0L0H7G1_SPIPD</name>
<dbReference type="GO" id="GO:0005737">
    <property type="term" value="C:cytoplasm"/>
    <property type="evidence" value="ECO:0007669"/>
    <property type="project" value="UniProtKB-SubCell"/>
</dbReference>
<dbReference type="SUPFAM" id="SSF51182">
    <property type="entry name" value="RmlC-like cupins"/>
    <property type="match status" value="1"/>
</dbReference>
<dbReference type="GO" id="GO:0010308">
    <property type="term" value="F:acireductone dioxygenase (Ni2+-requiring) activity"/>
    <property type="evidence" value="ECO:0007669"/>
    <property type="project" value="UniProtKB-UniRule"/>
</dbReference>
<evidence type="ECO:0000256" key="5">
    <source>
        <dbReference type="ARBA" id="ARBA00022723"/>
    </source>
</evidence>
<dbReference type="STRING" id="645134.A0A0L0H7G1"/>
<evidence type="ECO:0000256" key="7">
    <source>
        <dbReference type="ARBA" id="ARBA00023002"/>
    </source>
</evidence>
<keyword evidence="13" id="KW-1185">Reference proteome</keyword>
<sequence length="196" mass="22985">MVEAWYYNTTDRSDGRYPHQYTPNRPVPLSLLAKMGIQISRIDVSLPNYMLHIDEICTERAYKHRDEITISKELLPNYEQLINMFFTEHMHPDEEIRFVVEGSGFFDVRSPNDVWIRIKAGPSDLIVLPAGLYHRFTLDASNYIRCVRVFKELTVWTSLNRSPDTDTNSHRIAYLNNYADAGRYFQKEACFCCCEE</sequence>
<keyword evidence="9 11" id="KW-0486">Methionine biosynthesis</keyword>
<dbReference type="GO" id="GO:0019509">
    <property type="term" value="P:L-methionine salvage from methylthioadenosine"/>
    <property type="evidence" value="ECO:0007669"/>
    <property type="project" value="UniProtKB-UniRule"/>
</dbReference>
<gene>
    <name evidence="11" type="primary">ADI1</name>
    <name evidence="12" type="ORF">SPPG_07730</name>
</gene>
<feature type="binding site" evidence="11">
    <location>
        <position position="89"/>
    </location>
    <ligand>
        <name>Ni(2+)</name>
        <dbReference type="ChEBI" id="CHEBI:49786"/>
        <note>for nickel-dependent acireductone dioxygenase activity</note>
    </ligand>
</feature>
<comment type="similarity">
    <text evidence="11">Belongs to the acireductone dioxygenase (ARD) family.</text>
</comment>
<dbReference type="InterPro" id="IPR014710">
    <property type="entry name" value="RmlC-like_jellyroll"/>
</dbReference>
<evidence type="ECO:0000256" key="2">
    <source>
        <dbReference type="ARBA" id="ARBA00022490"/>
    </source>
</evidence>
<dbReference type="UniPathway" id="UPA00904">
    <property type="reaction ID" value="UER00878"/>
</dbReference>
<evidence type="ECO:0000256" key="11">
    <source>
        <dbReference type="HAMAP-Rule" id="MF_03154"/>
    </source>
</evidence>
<dbReference type="OMA" id="YYKVDLD"/>
<feature type="binding site" evidence="11">
    <location>
        <position position="89"/>
    </location>
    <ligand>
        <name>Fe(2+)</name>
        <dbReference type="ChEBI" id="CHEBI:29033"/>
        <note>for iron-dependent acireductone dioxygenase activity</note>
    </ligand>
</feature>
<feature type="binding site" evidence="11">
    <location>
        <position position="134"/>
    </location>
    <ligand>
        <name>Fe(2+)</name>
        <dbReference type="ChEBI" id="CHEBI:29033"/>
        <note>for iron-dependent acireductone dioxygenase activity</note>
    </ligand>
</feature>
<feature type="binding site" evidence="11">
    <location>
        <position position="134"/>
    </location>
    <ligand>
        <name>Ni(2+)</name>
        <dbReference type="ChEBI" id="CHEBI:49786"/>
        <note>for nickel-dependent acireductone dioxygenase activity</note>
    </ligand>
</feature>
<dbReference type="PANTHER" id="PTHR23418:SF0">
    <property type="entry name" value="ACIREDUCTONE DIOXYGENASE"/>
    <property type="match status" value="1"/>
</dbReference>
<dbReference type="OrthoDB" id="1867259at2759"/>
<feature type="binding site" evidence="11">
    <location>
        <position position="95"/>
    </location>
    <ligand>
        <name>Ni(2+)</name>
        <dbReference type="ChEBI" id="CHEBI:49786"/>
        <note>for nickel-dependent acireductone dioxygenase activity</note>
    </ligand>
</feature>
<dbReference type="GO" id="GO:0010309">
    <property type="term" value="F:acireductone dioxygenase [iron(II)-requiring] activity"/>
    <property type="evidence" value="ECO:0007669"/>
    <property type="project" value="UniProtKB-UniRule"/>
</dbReference>
<keyword evidence="3 11" id="KW-0533">Nickel</keyword>
<dbReference type="InterPro" id="IPR004313">
    <property type="entry name" value="ARD"/>
</dbReference>
<evidence type="ECO:0000256" key="4">
    <source>
        <dbReference type="ARBA" id="ARBA00022605"/>
    </source>
</evidence>
<dbReference type="CDD" id="cd02232">
    <property type="entry name" value="cupin_ARD"/>
    <property type="match status" value="1"/>
</dbReference>
<keyword evidence="6 11" id="KW-0223">Dioxygenase</keyword>
<dbReference type="GO" id="GO:0016151">
    <property type="term" value="F:nickel cation binding"/>
    <property type="evidence" value="ECO:0007669"/>
    <property type="project" value="UniProtKB-UniRule"/>
</dbReference>
<dbReference type="FunFam" id="2.60.120.10:FF:000099">
    <property type="entry name" value="1,2-dihydroxy-3-keto-5-methylthiopentene dioxygenase"/>
    <property type="match status" value="1"/>
</dbReference>
<dbReference type="AlphaFoldDB" id="A0A0L0H7G1"/>
<dbReference type="PANTHER" id="PTHR23418">
    <property type="entry name" value="ACIREDUCTONE DIOXYGENASE"/>
    <property type="match status" value="1"/>
</dbReference>
<dbReference type="FunCoup" id="A0A0L0H7G1">
    <property type="interactions" value="74"/>
</dbReference>
<dbReference type="Gene3D" id="2.60.120.10">
    <property type="entry name" value="Jelly Rolls"/>
    <property type="match status" value="1"/>
</dbReference>
<keyword evidence="10 11" id="KW-0539">Nucleus</keyword>
<keyword evidence="4 11" id="KW-0028">Amino-acid biosynthesis</keyword>
<keyword evidence="7 11" id="KW-0560">Oxidoreductase</keyword>
<dbReference type="HAMAP" id="MF_03154">
    <property type="entry name" value="Salvage_MtnD_euk"/>
    <property type="match status" value="1"/>
</dbReference>
<dbReference type="InterPro" id="IPR011051">
    <property type="entry name" value="RmlC_Cupin_sf"/>
</dbReference>
<evidence type="ECO:0000313" key="12">
    <source>
        <dbReference type="EMBL" id="KNC96904.1"/>
    </source>
</evidence>
<evidence type="ECO:0000256" key="10">
    <source>
        <dbReference type="ARBA" id="ARBA00023242"/>
    </source>
</evidence>
<evidence type="ECO:0000313" key="13">
    <source>
        <dbReference type="Proteomes" id="UP000053201"/>
    </source>
</evidence>
<comment type="function">
    <text evidence="11">Catalyzes 2 different reactions between oxygen and the acireductone 1,2-dihydroxy-3-keto-5-methylthiopentene (DHK-MTPene) depending upon the metal bound in the active site. Fe-containing acireductone dioxygenase (Fe-ARD) produces formate and 2-keto-4-methylthiobutyrate (KMTB), the alpha-ketoacid precursor of methionine in the methionine recycle pathway. Ni-containing acireductone dioxygenase (Ni-ARD) produces methylthiopropionate, carbon monoxide and formate, and does not lie on the methionine recycle pathway.</text>
</comment>
<feature type="binding site" evidence="11">
    <location>
        <position position="95"/>
    </location>
    <ligand>
        <name>Fe(2+)</name>
        <dbReference type="ChEBI" id="CHEBI:29033"/>
        <note>for iron-dependent acireductone dioxygenase activity</note>
    </ligand>
</feature>
<evidence type="ECO:0000256" key="3">
    <source>
        <dbReference type="ARBA" id="ARBA00022596"/>
    </source>
</evidence>
<keyword evidence="8 11" id="KW-0408">Iron</keyword>
<dbReference type="EC" id="1.13.11.54" evidence="11"/>
<keyword evidence="2 11" id="KW-0963">Cytoplasm</keyword>
<proteinExistence type="inferred from homology"/>
<dbReference type="InterPro" id="IPR027496">
    <property type="entry name" value="ARD_euk"/>
</dbReference>
<dbReference type="GeneID" id="27690927"/>
<dbReference type="VEuPathDB" id="FungiDB:SPPG_07730"/>
<comment type="catalytic activity">
    <reaction evidence="11">
        <text>1,2-dihydroxy-5-(methylsulfanyl)pent-1-en-3-one + O2 = 3-(methylsulfanyl)propanoate + CO + formate + 2 H(+)</text>
        <dbReference type="Rhea" id="RHEA:14161"/>
        <dbReference type="ChEBI" id="CHEBI:15378"/>
        <dbReference type="ChEBI" id="CHEBI:15379"/>
        <dbReference type="ChEBI" id="CHEBI:15740"/>
        <dbReference type="ChEBI" id="CHEBI:17245"/>
        <dbReference type="ChEBI" id="CHEBI:49016"/>
        <dbReference type="ChEBI" id="CHEBI:49252"/>
        <dbReference type="EC" id="1.13.11.53"/>
    </reaction>
</comment>
<dbReference type="EC" id="1.13.11.53" evidence="11"/>
<reference evidence="12 13" key="1">
    <citation type="submission" date="2009-08" db="EMBL/GenBank/DDBJ databases">
        <title>The Genome Sequence of Spizellomyces punctatus strain DAOM BR117.</title>
        <authorList>
            <consortium name="The Broad Institute Genome Sequencing Platform"/>
            <person name="Russ C."/>
            <person name="Cuomo C."/>
            <person name="Shea T."/>
            <person name="Young S.K."/>
            <person name="Zeng Q."/>
            <person name="Koehrsen M."/>
            <person name="Haas B."/>
            <person name="Borodovsky M."/>
            <person name="Guigo R."/>
            <person name="Alvarado L."/>
            <person name="Berlin A."/>
            <person name="Bochicchio J."/>
            <person name="Borenstein D."/>
            <person name="Chapman S."/>
            <person name="Chen Z."/>
            <person name="Engels R."/>
            <person name="Freedman E."/>
            <person name="Gellesch M."/>
            <person name="Goldberg J."/>
            <person name="Griggs A."/>
            <person name="Gujja S."/>
            <person name="Heiman D."/>
            <person name="Hepburn T."/>
            <person name="Howarth C."/>
            <person name="Jen D."/>
            <person name="Larson L."/>
            <person name="Lewis B."/>
            <person name="Mehta T."/>
            <person name="Park D."/>
            <person name="Pearson M."/>
            <person name="Roberts A."/>
            <person name="Saif S."/>
            <person name="Shenoy N."/>
            <person name="Sisk P."/>
            <person name="Stolte C."/>
            <person name="Sykes S."/>
            <person name="Thomson T."/>
            <person name="Walk T."/>
            <person name="White J."/>
            <person name="Yandava C."/>
            <person name="Burger G."/>
            <person name="Gray M.W."/>
            <person name="Holland P.W.H."/>
            <person name="King N."/>
            <person name="Lang F.B.F."/>
            <person name="Roger A.J."/>
            <person name="Ruiz-Trillo I."/>
            <person name="Lander E."/>
            <person name="Nusbaum C."/>
        </authorList>
    </citation>
    <scope>NUCLEOTIDE SEQUENCE [LARGE SCALE GENOMIC DNA]</scope>
    <source>
        <strain evidence="12 13">DAOM BR117</strain>
    </source>
</reference>